<feature type="domain" description="Gfo/Idh/MocA-like oxidoreductase N-terminal" evidence="3">
    <location>
        <begin position="1"/>
        <end position="117"/>
    </location>
</feature>
<dbReference type="Gene3D" id="3.40.50.720">
    <property type="entry name" value="NAD(P)-binding Rossmann-like Domain"/>
    <property type="match status" value="1"/>
</dbReference>
<dbReference type="GO" id="GO:0016491">
    <property type="term" value="F:oxidoreductase activity"/>
    <property type="evidence" value="ECO:0007669"/>
    <property type="project" value="UniProtKB-KW"/>
</dbReference>
<evidence type="ECO:0000256" key="1">
    <source>
        <dbReference type="ARBA" id="ARBA00010928"/>
    </source>
</evidence>
<accession>A0A329E4G3</accession>
<dbReference type="GO" id="GO:0000166">
    <property type="term" value="F:nucleotide binding"/>
    <property type="evidence" value="ECO:0007669"/>
    <property type="project" value="InterPro"/>
</dbReference>
<evidence type="ECO:0000313" key="4">
    <source>
        <dbReference type="EMBL" id="RAS59129.1"/>
    </source>
</evidence>
<dbReference type="AlphaFoldDB" id="A0A329E4G3"/>
<dbReference type="Pfam" id="PF01408">
    <property type="entry name" value="GFO_IDH_MocA"/>
    <property type="match status" value="1"/>
</dbReference>
<evidence type="ECO:0000313" key="5">
    <source>
        <dbReference type="Proteomes" id="UP000248729"/>
    </source>
</evidence>
<comment type="similarity">
    <text evidence="1">Belongs to the Gfo/Idh/MocA family.</text>
</comment>
<comment type="caution">
    <text evidence="4">The sequence shown here is derived from an EMBL/GenBank/DDBJ whole genome shotgun (WGS) entry which is preliminary data.</text>
</comment>
<sequence length="324" mass="35823">MKWAIIGTSFISGVMAEAIRKDDKSTLYAVAGRTPTTLEEFAKAHKPTVIYNDYDALMLDPEVDIVYIALPNHLHHEFVIKAARAGKAILCEKSLSVDMEKTDQALDAVKEHQVFFAEGLMYQCHPYTAKVLELLASGVIGEIKVIQASYVAAIAQFVNPSSKGALYNLGCYPMSLAYLTALQSLSRDQLLDYQLSAVGRKGEDGNICESSATLRFADKINLQIHTAEDYGLKHGFSVLGTIGCITLDSNPWLPSERNTLTLEQYETSSKTITIDADGDAFYYQVRAIREAVENGYNSLRLPKPTPVLSRDVMQMLTDWEAAVH</sequence>
<dbReference type="RefSeq" id="WP_112404522.1">
    <property type="nucleotide sequence ID" value="NZ_QLTR01000029.1"/>
</dbReference>
<dbReference type="PANTHER" id="PTHR22604:SF105">
    <property type="entry name" value="TRANS-1,2-DIHYDROBENZENE-1,2-DIOL DEHYDROGENASE"/>
    <property type="match status" value="1"/>
</dbReference>
<organism evidence="4 5">
    <name type="scientific">Vibrio diazotrophicus</name>
    <dbReference type="NCBI Taxonomy" id="685"/>
    <lineage>
        <taxon>Bacteria</taxon>
        <taxon>Pseudomonadati</taxon>
        <taxon>Pseudomonadota</taxon>
        <taxon>Gammaproteobacteria</taxon>
        <taxon>Vibrionales</taxon>
        <taxon>Vibrionaceae</taxon>
        <taxon>Vibrio</taxon>
    </lineage>
</organism>
<dbReference type="PANTHER" id="PTHR22604">
    <property type="entry name" value="OXIDOREDUCTASES"/>
    <property type="match status" value="1"/>
</dbReference>
<evidence type="ECO:0000256" key="2">
    <source>
        <dbReference type="ARBA" id="ARBA00023002"/>
    </source>
</evidence>
<protein>
    <submittedName>
        <fullName evidence="4">Putative dehydrogenase</fullName>
    </submittedName>
</protein>
<proteinExistence type="inferred from homology"/>
<evidence type="ECO:0000259" key="3">
    <source>
        <dbReference type="Pfam" id="PF01408"/>
    </source>
</evidence>
<reference evidence="4 5" key="1">
    <citation type="submission" date="2018-06" db="EMBL/GenBank/DDBJ databases">
        <title>Freshwater and sediment microbial communities from various areas in North America, analyzing microbe dynamics in response to fracking.</title>
        <authorList>
            <person name="Lamendella R."/>
        </authorList>
    </citation>
    <scope>NUCLEOTIDE SEQUENCE [LARGE SCALE GENOMIC DNA]</scope>
    <source>
        <strain evidence="4 5">99A</strain>
    </source>
</reference>
<gene>
    <name evidence="4" type="ORF">DET48_12941</name>
</gene>
<dbReference type="SUPFAM" id="SSF51735">
    <property type="entry name" value="NAD(P)-binding Rossmann-fold domains"/>
    <property type="match status" value="1"/>
</dbReference>
<dbReference type="InterPro" id="IPR050984">
    <property type="entry name" value="Gfo/Idh/MocA_domain"/>
</dbReference>
<dbReference type="InterPro" id="IPR036291">
    <property type="entry name" value="NAD(P)-bd_dom_sf"/>
</dbReference>
<dbReference type="Proteomes" id="UP000248729">
    <property type="component" value="Unassembled WGS sequence"/>
</dbReference>
<dbReference type="SUPFAM" id="SSF55347">
    <property type="entry name" value="Glyceraldehyde-3-phosphate dehydrogenase-like, C-terminal domain"/>
    <property type="match status" value="1"/>
</dbReference>
<dbReference type="EMBL" id="QLTR01000029">
    <property type="protein sequence ID" value="RAS59129.1"/>
    <property type="molecule type" value="Genomic_DNA"/>
</dbReference>
<dbReference type="InterPro" id="IPR000683">
    <property type="entry name" value="Gfo/Idh/MocA-like_OxRdtase_N"/>
</dbReference>
<name>A0A329E4G3_VIBDI</name>
<dbReference type="Gene3D" id="3.30.360.10">
    <property type="entry name" value="Dihydrodipicolinate Reductase, domain 2"/>
    <property type="match status" value="1"/>
</dbReference>
<keyword evidence="2" id="KW-0560">Oxidoreductase</keyword>